<organism evidence="1 2">
    <name type="scientific">Elysia crispata</name>
    <name type="common">lettuce slug</name>
    <dbReference type="NCBI Taxonomy" id="231223"/>
    <lineage>
        <taxon>Eukaryota</taxon>
        <taxon>Metazoa</taxon>
        <taxon>Spiralia</taxon>
        <taxon>Lophotrochozoa</taxon>
        <taxon>Mollusca</taxon>
        <taxon>Gastropoda</taxon>
        <taxon>Heterobranchia</taxon>
        <taxon>Euthyneura</taxon>
        <taxon>Panpulmonata</taxon>
        <taxon>Sacoglossa</taxon>
        <taxon>Placobranchoidea</taxon>
        <taxon>Plakobranchidae</taxon>
        <taxon>Elysia</taxon>
    </lineage>
</organism>
<name>A0AAE1A3X8_9GAST</name>
<dbReference type="AlphaFoldDB" id="A0AAE1A3X8"/>
<evidence type="ECO:0000313" key="2">
    <source>
        <dbReference type="Proteomes" id="UP001283361"/>
    </source>
</evidence>
<keyword evidence="2" id="KW-1185">Reference proteome</keyword>
<protein>
    <submittedName>
        <fullName evidence="1">Uncharacterized protein</fullName>
    </submittedName>
</protein>
<comment type="caution">
    <text evidence="1">The sequence shown here is derived from an EMBL/GenBank/DDBJ whole genome shotgun (WGS) entry which is preliminary data.</text>
</comment>
<dbReference type="Proteomes" id="UP001283361">
    <property type="component" value="Unassembled WGS sequence"/>
</dbReference>
<evidence type="ECO:0000313" key="1">
    <source>
        <dbReference type="EMBL" id="KAK3780231.1"/>
    </source>
</evidence>
<sequence>MITETGFVAVVSTVVKASAESPPSFFFYSPVQLQPCGRVSVSSTQQLCLRKPSAGPALWACICIVNPTTTRPDAEITGYISHVASLENLVGRGKSAVHCPARDSYRGKTQFPVAERPQAAALTNSSPAAIRAEPTGFLRHTRILTSLSVDATSMTLKTFEDTIIINFDFESKIKLKSD</sequence>
<proteinExistence type="predicted"/>
<reference evidence="1" key="1">
    <citation type="journal article" date="2023" name="G3 (Bethesda)">
        <title>A reference genome for the long-term kleptoplast-retaining sea slug Elysia crispata morphotype clarki.</title>
        <authorList>
            <person name="Eastman K.E."/>
            <person name="Pendleton A.L."/>
            <person name="Shaikh M.A."/>
            <person name="Suttiyut T."/>
            <person name="Ogas R."/>
            <person name="Tomko P."/>
            <person name="Gavelis G."/>
            <person name="Widhalm J.R."/>
            <person name="Wisecaver J.H."/>
        </authorList>
    </citation>
    <scope>NUCLEOTIDE SEQUENCE</scope>
    <source>
        <strain evidence="1">ECLA1</strain>
    </source>
</reference>
<dbReference type="EMBL" id="JAWDGP010002753">
    <property type="protein sequence ID" value="KAK3780231.1"/>
    <property type="molecule type" value="Genomic_DNA"/>
</dbReference>
<accession>A0AAE1A3X8</accession>
<gene>
    <name evidence="1" type="ORF">RRG08_032343</name>
</gene>